<sequence length="106" mass="11502">MLTGKQKRLLRSRAMTEKALINFGKNGLSDTFVKGVADAIEAREMLKISLLPSADETAKEVGAYLEDAIPGLEVAQTIGHSLVVYKEADNEDNRKLSKQVAALAND</sequence>
<reference evidence="4 5" key="1">
    <citation type="journal article" date="2015" name="Genome Announc.">
        <title>Expanding the biotechnology potential of lactobacilli through comparative genomics of 213 strains and associated genera.</title>
        <authorList>
            <person name="Sun Z."/>
            <person name="Harris H.M."/>
            <person name="McCann A."/>
            <person name="Guo C."/>
            <person name="Argimon S."/>
            <person name="Zhang W."/>
            <person name="Yang X."/>
            <person name="Jeffery I.B."/>
            <person name="Cooney J.C."/>
            <person name="Kagawa T.F."/>
            <person name="Liu W."/>
            <person name="Song Y."/>
            <person name="Salvetti E."/>
            <person name="Wrobel A."/>
            <person name="Rasinkangas P."/>
            <person name="Parkhill J."/>
            <person name="Rea M.C."/>
            <person name="O'Sullivan O."/>
            <person name="Ritari J."/>
            <person name="Douillard F.P."/>
            <person name="Paul Ross R."/>
            <person name="Yang R."/>
            <person name="Briner A.E."/>
            <person name="Felis G.E."/>
            <person name="de Vos W.M."/>
            <person name="Barrangou R."/>
            <person name="Klaenhammer T.R."/>
            <person name="Caufield P.W."/>
            <person name="Cui Y."/>
            <person name="Zhang H."/>
            <person name="O'Toole P.W."/>
        </authorList>
    </citation>
    <scope>NUCLEOTIDE SEQUENCE [LARGE SCALE GENOMIC DNA]</scope>
    <source>
        <strain evidence="4 5">DSM 20505</strain>
    </source>
</reference>
<evidence type="ECO:0000259" key="3">
    <source>
        <dbReference type="PROSITE" id="PS51295"/>
    </source>
</evidence>
<name>A0A0R1ZX75_9LACO</name>
<dbReference type="PROSITE" id="PS51295">
    <property type="entry name" value="CRM"/>
    <property type="match status" value="1"/>
</dbReference>
<dbReference type="Proteomes" id="UP000051679">
    <property type="component" value="Unassembled WGS sequence"/>
</dbReference>
<dbReference type="Gene3D" id="3.30.110.60">
    <property type="entry name" value="YhbY-like"/>
    <property type="match status" value="1"/>
</dbReference>
<dbReference type="SMART" id="SM01103">
    <property type="entry name" value="CRS1_YhbY"/>
    <property type="match status" value="1"/>
</dbReference>
<dbReference type="PANTHER" id="PTHR40065:SF3">
    <property type="entry name" value="RNA-BINDING PROTEIN YHBY"/>
    <property type="match status" value="1"/>
</dbReference>
<dbReference type="InterPro" id="IPR001890">
    <property type="entry name" value="RNA-binding_CRM"/>
</dbReference>
<dbReference type="InterPro" id="IPR035920">
    <property type="entry name" value="YhbY-like_sf"/>
</dbReference>
<dbReference type="EMBL" id="AYYO01000005">
    <property type="protein sequence ID" value="KRM56406.1"/>
    <property type="molecule type" value="Genomic_DNA"/>
</dbReference>
<dbReference type="RefSeq" id="WP_054677593.1">
    <property type="nucleotide sequence ID" value="NZ_AYYO01000005.1"/>
</dbReference>
<feature type="domain" description="CRM" evidence="3">
    <location>
        <begin position="1"/>
        <end position="97"/>
    </location>
</feature>
<organism evidence="4 5">
    <name type="scientific">Lacticaseibacillus sharpeae JCM 1186 = DSM 20505</name>
    <dbReference type="NCBI Taxonomy" id="1291052"/>
    <lineage>
        <taxon>Bacteria</taxon>
        <taxon>Bacillati</taxon>
        <taxon>Bacillota</taxon>
        <taxon>Bacilli</taxon>
        <taxon>Lactobacillales</taxon>
        <taxon>Lactobacillaceae</taxon>
        <taxon>Lacticaseibacillus</taxon>
    </lineage>
</organism>
<keyword evidence="5" id="KW-1185">Reference proteome</keyword>
<dbReference type="SUPFAM" id="SSF75471">
    <property type="entry name" value="YhbY-like"/>
    <property type="match status" value="1"/>
</dbReference>
<dbReference type="PANTHER" id="PTHR40065">
    <property type="entry name" value="RNA-BINDING PROTEIN YHBY"/>
    <property type="match status" value="1"/>
</dbReference>
<evidence type="ECO:0000313" key="4">
    <source>
        <dbReference type="EMBL" id="KRM56406.1"/>
    </source>
</evidence>
<dbReference type="Pfam" id="PF01985">
    <property type="entry name" value="CRS1_YhbY"/>
    <property type="match status" value="1"/>
</dbReference>
<gene>
    <name evidence="4" type="ORF">FC18_GL000090</name>
</gene>
<accession>A0A0R1ZX75</accession>
<evidence type="ECO:0000256" key="1">
    <source>
        <dbReference type="ARBA" id="ARBA00022884"/>
    </source>
</evidence>
<keyword evidence="1 2" id="KW-0694">RNA-binding</keyword>
<evidence type="ECO:0000256" key="2">
    <source>
        <dbReference type="PROSITE-ProRule" id="PRU00626"/>
    </source>
</evidence>
<dbReference type="AlphaFoldDB" id="A0A0R1ZX75"/>
<dbReference type="OrthoDB" id="9797519at2"/>
<evidence type="ECO:0000313" key="5">
    <source>
        <dbReference type="Proteomes" id="UP000051679"/>
    </source>
</evidence>
<comment type="caution">
    <text evidence="4">The sequence shown here is derived from an EMBL/GenBank/DDBJ whole genome shotgun (WGS) entry which is preliminary data.</text>
</comment>
<dbReference type="PATRIC" id="fig|1291052.5.peg.92"/>
<dbReference type="GO" id="GO:0003723">
    <property type="term" value="F:RNA binding"/>
    <property type="evidence" value="ECO:0007669"/>
    <property type="project" value="UniProtKB-UniRule"/>
</dbReference>
<protein>
    <recommendedName>
        <fullName evidence="3">CRM domain-containing protein</fullName>
    </recommendedName>
</protein>
<dbReference type="STRING" id="1291052.FC18_GL000090"/>
<dbReference type="InterPro" id="IPR051925">
    <property type="entry name" value="RNA-binding_domain"/>
</dbReference>
<proteinExistence type="predicted"/>